<dbReference type="Gene3D" id="2.30.29.30">
    <property type="entry name" value="Pleckstrin-homology domain (PH domain)/Phosphotyrosine-binding domain (PTB)"/>
    <property type="match status" value="1"/>
</dbReference>
<accession>A0A158R643</accession>
<dbReference type="AlphaFoldDB" id="A0A158R643"/>
<dbReference type="Proteomes" id="UP000046393">
    <property type="component" value="Unplaced"/>
</dbReference>
<organism evidence="2 3">
    <name type="scientific">Syphacia muris</name>
    <dbReference type="NCBI Taxonomy" id="451379"/>
    <lineage>
        <taxon>Eukaryota</taxon>
        <taxon>Metazoa</taxon>
        <taxon>Ecdysozoa</taxon>
        <taxon>Nematoda</taxon>
        <taxon>Chromadorea</taxon>
        <taxon>Rhabditida</taxon>
        <taxon>Spirurina</taxon>
        <taxon>Oxyuridomorpha</taxon>
        <taxon>Oxyuroidea</taxon>
        <taxon>Oxyuridae</taxon>
        <taxon>Syphacia</taxon>
    </lineage>
</organism>
<reference evidence="3" key="1">
    <citation type="submission" date="2016-04" db="UniProtKB">
        <authorList>
            <consortium name="WormBaseParasite"/>
        </authorList>
    </citation>
    <scope>IDENTIFICATION</scope>
</reference>
<evidence type="ECO:0000259" key="1">
    <source>
        <dbReference type="PROSITE" id="PS50003"/>
    </source>
</evidence>
<evidence type="ECO:0000313" key="3">
    <source>
        <dbReference type="WBParaSite" id="SMUV_0000936401-mRNA-1"/>
    </source>
</evidence>
<dbReference type="WBParaSite" id="SMUV_0000936401-mRNA-1">
    <property type="protein sequence ID" value="SMUV_0000936401-mRNA-1"/>
    <property type="gene ID" value="SMUV_0000936401"/>
</dbReference>
<proteinExistence type="predicted"/>
<keyword evidence="2" id="KW-1185">Reference proteome</keyword>
<name>A0A158R643_9BILA</name>
<evidence type="ECO:0000313" key="2">
    <source>
        <dbReference type="Proteomes" id="UP000046393"/>
    </source>
</evidence>
<dbReference type="PROSITE" id="PS50003">
    <property type="entry name" value="PH_DOMAIN"/>
    <property type="match status" value="1"/>
</dbReference>
<dbReference type="InterPro" id="IPR011993">
    <property type="entry name" value="PH-like_dom_sf"/>
</dbReference>
<protein>
    <submittedName>
        <fullName evidence="3">PH domain-containing protein</fullName>
    </submittedName>
</protein>
<feature type="domain" description="PH" evidence="1">
    <location>
        <begin position="125"/>
        <end position="172"/>
    </location>
</feature>
<dbReference type="STRING" id="451379.A0A158R643"/>
<dbReference type="SUPFAM" id="SSF50729">
    <property type="entry name" value="PH domain-like"/>
    <property type="match status" value="1"/>
</dbReference>
<dbReference type="InterPro" id="IPR001849">
    <property type="entry name" value="PH_domain"/>
</dbReference>
<sequence length="172" mass="19727">METSTTTSFIAHPPQLEFSNAAEIKRLLIEVKKLSVFEKRQPKSSSEAEDTSSIGLNWWKPQIRVEKRLKMAHSLSNIEWYGLQLSLELLDNDRSWIIYVDPQSARMSPSSTRGGSLLSTADVVTTEKAGWLQKWTNYIRGYRQRWFVLDSHGILSYYRSRNDGLKCSLAVA</sequence>